<evidence type="ECO:0000256" key="9">
    <source>
        <dbReference type="ARBA" id="ARBA00029594"/>
    </source>
</evidence>
<dbReference type="KEGG" id="ssau:H8M03_06035"/>
<dbReference type="PANTHER" id="PTHR18896:SF76">
    <property type="entry name" value="PHOSPHOLIPASE"/>
    <property type="match status" value="1"/>
</dbReference>
<dbReference type="Pfam" id="PF13091">
    <property type="entry name" value="PLDc_2"/>
    <property type="match status" value="1"/>
</dbReference>
<dbReference type="InterPro" id="IPR001736">
    <property type="entry name" value="PLipase_D/transphosphatidylase"/>
</dbReference>
<dbReference type="InterPro" id="IPR025202">
    <property type="entry name" value="PLD-like_dom"/>
</dbReference>
<dbReference type="Gene3D" id="3.30.870.10">
    <property type="entry name" value="Endonuclease Chain A"/>
    <property type="match status" value="2"/>
</dbReference>
<dbReference type="GO" id="GO:0009395">
    <property type="term" value="P:phospholipid catabolic process"/>
    <property type="evidence" value="ECO:0007669"/>
    <property type="project" value="TreeGrafter"/>
</dbReference>
<name>A0A7G9L5H3_9SPHN</name>
<dbReference type="SMART" id="SM00155">
    <property type="entry name" value="PLDc"/>
    <property type="match status" value="2"/>
</dbReference>
<dbReference type="CDD" id="cd09140">
    <property type="entry name" value="PLDc_vPLD1_2_like_bac_1"/>
    <property type="match status" value="1"/>
</dbReference>
<comment type="function">
    <text evidence="2">Could be a virulence factor.</text>
</comment>
<evidence type="ECO:0000256" key="5">
    <source>
        <dbReference type="ARBA" id="ARBA00022525"/>
    </source>
</evidence>
<evidence type="ECO:0000256" key="1">
    <source>
        <dbReference type="ARBA" id="ARBA00000798"/>
    </source>
</evidence>
<comment type="subcellular location">
    <subcellularLocation>
        <location evidence="3">Secreted</location>
    </subcellularLocation>
</comment>
<dbReference type="AlphaFoldDB" id="A0A7G9L5H3"/>
<gene>
    <name evidence="12" type="ORF">H8M03_06035</name>
</gene>
<dbReference type="GO" id="GO:0005576">
    <property type="term" value="C:extracellular region"/>
    <property type="evidence" value="ECO:0007669"/>
    <property type="project" value="UniProtKB-SubCell"/>
</dbReference>
<dbReference type="SUPFAM" id="SSF56024">
    <property type="entry name" value="Phospholipase D/nuclease"/>
    <property type="match status" value="2"/>
</dbReference>
<evidence type="ECO:0000256" key="4">
    <source>
        <dbReference type="ARBA" id="ARBA00018392"/>
    </source>
</evidence>
<evidence type="ECO:0000259" key="11">
    <source>
        <dbReference type="PROSITE" id="PS50035"/>
    </source>
</evidence>
<feature type="domain" description="PLD phosphodiesterase" evidence="11">
    <location>
        <begin position="125"/>
        <end position="152"/>
    </location>
</feature>
<evidence type="ECO:0000256" key="3">
    <source>
        <dbReference type="ARBA" id="ARBA00004613"/>
    </source>
</evidence>
<evidence type="ECO:0000256" key="8">
    <source>
        <dbReference type="ARBA" id="ARBA00023098"/>
    </source>
</evidence>
<dbReference type="InterPro" id="IPR015679">
    <property type="entry name" value="PLipase_D_fam"/>
</dbReference>
<sequence length="488" mass="54524">MSVFRPGENCWRVERAAKAAVIIDACDYYRTVRQAMLQAKEQILIIGWDFDPRIALDRDDGGEADETLGAFLLRLAKSKPDVDIRILKWDFGALKTLFRGSAMLWIARLALRKNIRFKLDGAHPSGCSHHQKIVVIDDSFAVCGGIDMTADRWDRRDHADDDPGRMRPNGKPYGPWHDATMVVQGPVAGALGDLARRRWQVATGQQLPVPGETRPLWPDTIESWFEDVELAVARTNPCYKDNEEVREIEALFLDLIAGAERFIYAESQYFASPKIAAAVRAKIMDNDTFEFVLVNPVHADGWLEQVAMDSTRARLGAVIGHSDPDNRFRIYTPVTKGGTDIYVHAKIMIVDDRILKVGSANMNNRSLGLDTECDLALDASDASADRKRIAALRTSLMAEHLGVEDAEVEATFARNGSLVETIEALRGEGKTLKLLEFEKLDGTAKFIADTELLDPESSEMMFEGFTDRSLWSHLKTGARRFGGRKERG</sequence>
<keyword evidence="13" id="KW-1185">Reference proteome</keyword>
<evidence type="ECO:0000313" key="12">
    <source>
        <dbReference type="EMBL" id="QNM83872.1"/>
    </source>
</evidence>
<feature type="region of interest" description="Disordered" evidence="10">
    <location>
        <begin position="154"/>
        <end position="175"/>
    </location>
</feature>
<organism evidence="12 13">
    <name type="scientific">Sphingomonas sabuli</name>
    <dbReference type="NCBI Taxonomy" id="2764186"/>
    <lineage>
        <taxon>Bacteria</taxon>
        <taxon>Pseudomonadati</taxon>
        <taxon>Pseudomonadota</taxon>
        <taxon>Alphaproteobacteria</taxon>
        <taxon>Sphingomonadales</taxon>
        <taxon>Sphingomonadaceae</taxon>
        <taxon>Sphingomonas</taxon>
    </lineage>
</organism>
<reference evidence="12 13" key="1">
    <citation type="submission" date="2020-08" db="EMBL/GenBank/DDBJ databases">
        <title>Sphingomonas sp. sand1-3 16S ribosomal RNA gene Genome sequencing and assembly.</title>
        <authorList>
            <person name="Kang M."/>
        </authorList>
    </citation>
    <scope>NUCLEOTIDE SEQUENCE [LARGE SCALE GENOMIC DNA]</scope>
    <source>
        <strain evidence="13">sand1-3</strain>
    </source>
</reference>
<keyword evidence="8" id="KW-0443">Lipid metabolism</keyword>
<evidence type="ECO:0000256" key="10">
    <source>
        <dbReference type="SAM" id="MobiDB-lite"/>
    </source>
</evidence>
<dbReference type="CDD" id="cd09143">
    <property type="entry name" value="PLDc_vPLD1_2_like_bac_2"/>
    <property type="match status" value="1"/>
</dbReference>
<dbReference type="PROSITE" id="PS50035">
    <property type="entry name" value="PLD"/>
    <property type="match status" value="2"/>
</dbReference>
<accession>A0A7G9L5H3</accession>
<feature type="domain" description="PLD phosphodiesterase" evidence="11">
    <location>
        <begin position="339"/>
        <end position="366"/>
    </location>
</feature>
<proteinExistence type="predicted"/>
<keyword evidence="5" id="KW-0964">Secreted</keyword>
<evidence type="ECO:0000313" key="13">
    <source>
        <dbReference type="Proteomes" id="UP000515861"/>
    </source>
</evidence>
<protein>
    <recommendedName>
        <fullName evidence="4">Phospholipase D</fullName>
    </recommendedName>
    <alternativeName>
        <fullName evidence="9">Choline phosphatase</fullName>
    </alternativeName>
</protein>
<keyword evidence="6" id="KW-0677">Repeat</keyword>
<keyword evidence="7" id="KW-0378">Hydrolase</keyword>
<comment type="catalytic activity">
    <reaction evidence="1">
        <text>a 1,2-diacyl-sn-glycero-3-phosphocholine + H2O = a 1,2-diacyl-sn-glycero-3-phosphate + choline + H(+)</text>
        <dbReference type="Rhea" id="RHEA:14445"/>
        <dbReference type="ChEBI" id="CHEBI:15354"/>
        <dbReference type="ChEBI" id="CHEBI:15377"/>
        <dbReference type="ChEBI" id="CHEBI:15378"/>
        <dbReference type="ChEBI" id="CHEBI:57643"/>
        <dbReference type="ChEBI" id="CHEBI:58608"/>
        <dbReference type="EC" id="3.1.4.4"/>
    </reaction>
</comment>
<evidence type="ECO:0000256" key="2">
    <source>
        <dbReference type="ARBA" id="ARBA00003145"/>
    </source>
</evidence>
<evidence type="ECO:0000256" key="6">
    <source>
        <dbReference type="ARBA" id="ARBA00022737"/>
    </source>
</evidence>
<dbReference type="GO" id="GO:0004630">
    <property type="term" value="F:phospholipase D activity"/>
    <property type="evidence" value="ECO:0007669"/>
    <property type="project" value="UniProtKB-EC"/>
</dbReference>
<evidence type="ECO:0000256" key="7">
    <source>
        <dbReference type="ARBA" id="ARBA00022801"/>
    </source>
</evidence>
<feature type="compositionally biased region" description="Basic and acidic residues" evidence="10">
    <location>
        <begin position="154"/>
        <end position="165"/>
    </location>
</feature>
<dbReference type="EMBL" id="CP060697">
    <property type="protein sequence ID" value="QNM83872.1"/>
    <property type="molecule type" value="Genomic_DNA"/>
</dbReference>
<dbReference type="RefSeq" id="WP_187480826.1">
    <property type="nucleotide sequence ID" value="NZ_CP060697.1"/>
</dbReference>
<dbReference type="PANTHER" id="PTHR18896">
    <property type="entry name" value="PHOSPHOLIPASE D"/>
    <property type="match status" value="1"/>
</dbReference>
<dbReference type="Proteomes" id="UP000515861">
    <property type="component" value="Chromosome"/>
</dbReference>